<dbReference type="GO" id="GO:0004521">
    <property type="term" value="F:RNA endonuclease activity"/>
    <property type="evidence" value="ECO:0007669"/>
    <property type="project" value="InterPro"/>
</dbReference>
<reference evidence="8 9" key="1">
    <citation type="submission" date="2020-07" db="EMBL/GenBank/DDBJ databases">
        <title>Huge and variable diversity of episymbiotic CPR bacteria and DPANN archaea in groundwater ecosystems.</title>
        <authorList>
            <person name="He C.Y."/>
            <person name="Keren R."/>
            <person name="Whittaker M."/>
            <person name="Farag I.F."/>
            <person name="Doudna J."/>
            <person name="Cate J.H.D."/>
            <person name="Banfield J.F."/>
        </authorList>
    </citation>
    <scope>NUCLEOTIDE SEQUENCE [LARGE SCALE GENOMIC DNA]</scope>
    <source>
        <strain evidence="8">NC_groundwater_541_Ag_S-0.1um_46_50</strain>
    </source>
</reference>
<keyword evidence="5" id="KW-0460">Magnesium</keyword>
<keyword evidence="6" id="KW-0051">Antiviral defense</keyword>
<dbReference type="GO" id="GO:0043571">
    <property type="term" value="P:maintenance of CRISPR repeat elements"/>
    <property type="evidence" value="ECO:0007669"/>
    <property type="project" value="InterPro"/>
</dbReference>
<organism evidence="8 9">
    <name type="scientific">Candidatus Sungiibacteriota bacterium</name>
    <dbReference type="NCBI Taxonomy" id="2750080"/>
    <lineage>
        <taxon>Bacteria</taxon>
        <taxon>Candidatus Sungiibacteriota</taxon>
    </lineage>
</organism>
<dbReference type="EMBL" id="CP066690">
    <property type="protein sequence ID" value="QQG45314.1"/>
    <property type="molecule type" value="Genomic_DNA"/>
</dbReference>
<evidence type="ECO:0000256" key="6">
    <source>
        <dbReference type="ARBA" id="ARBA00023118"/>
    </source>
</evidence>
<evidence type="ECO:0000313" key="8">
    <source>
        <dbReference type="EMBL" id="QQG45314.1"/>
    </source>
</evidence>
<evidence type="ECO:0000256" key="1">
    <source>
        <dbReference type="ARBA" id="ARBA00022722"/>
    </source>
</evidence>
<accession>A0A7T5RJL2</accession>
<feature type="domain" description="Transcriptional repressor PaaX-like central Cas2-like" evidence="7">
    <location>
        <begin position="99"/>
        <end position="171"/>
    </location>
</feature>
<dbReference type="NCBIfam" id="TIGR01573">
    <property type="entry name" value="cas2"/>
    <property type="match status" value="1"/>
</dbReference>
<evidence type="ECO:0000256" key="3">
    <source>
        <dbReference type="ARBA" id="ARBA00022759"/>
    </source>
</evidence>
<dbReference type="InterPro" id="IPR048846">
    <property type="entry name" value="PaaX-like_central"/>
</dbReference>
<evidence type="ECO:0000256" key="5">
    <source>
        <dbReference type="ARBA" id="ARBA00022842"/>
    </source>
</evidence>
<proteinExistence type="predicted"/>
<evidence type="ECO:0000259" key="7">
    <source>
        <dbReference type="Pfam" id="PF20803"/>
    </source>
</evidence>
<dbReference type="SUPFAM" id="SSF143430">
    <property type="entry name" value="TTP0101/SSO1404-like"/>
    <property type="match status" value="1"/>
</dbReference>
<evidence type="ECO:0000313" key="9">
    <source>
        <dbReference type="Proteomes" id="UP000595618"/>
    </source>
</evidence>
<sequence>MSRGLGTIQQKVLLLLLGGLALGLSGSPNRYFKILKMIGREWKEIDKHALKRAIQKLYYSRLVQATANKDGSTTLTLSENGKRRALTFKLGEMEIPKPNSWDKKWRVVIFDIPESRKGVRSSLRYQLCRLGFYKLQKSVFIHPYPCSDEVDFIIELYHVRPYVRQLVVEALDNELHLKKIFQLI</sequence>
<name>A0A7T5RJL2_9BACT</name>
<evidence type="ECO:0000256" key="4">
    <source>
        <dbReference type="ARBA" id="ARBA00022801"/>
    </source>
</evidence>
<gene>
    <name evidence="8" type="primary">cas2</name>
    <name evidence="8" type="ORF">HYW89_00010</name>
</gene>
<keyword evidence="1" id="KW-0540">Nuclease</keyword>
<keyword evidence="3 8" id="KW-0255">Endonuclease</keyword>
<protein>
    <submittedName>
        <fullName evidence="8">CRISPR-associated endonuclease Cas2</fullName>
    </submittedName>
</protein>
<dbReference type="Proteomes" id="UP000595618">
    <property type="component" value="Chromosome"/>
</dbReference>
<dbReference type="InterPro" id="IPR021127">
    <property type="entry name" value="CRISPR_associated_Cas2"/>
</dbReference>
<keyword evidence="4" id="KW-0378">Hydrolase</keyword>
<evidence type="ECO:0000256" key="2">
    <source>
        <dbReference type="ARBA" id="ARBA00022723"/>
    </source>
</evidence>
<dbReference type="Pfam" id="PF20803">
    <property type="entry name" value="PaaX_M"/>
    <property type="match status" value="1"/>
</dbReference>
<dbReference type="AlphaFoldDB" id="A0A7T5RJL2"/>
<dbReference type="Gene3D" id="3.30.70.2650">
    <property type="match status" value="1"/>
</dbReference>
<keyword evidence="2" id="KW-0479">Metal-binding</keyword>